<dbReference type="GO" id="GO:0006364">
    <property type="term" value="P:rRNA processing"/>
    <property type="evidence" value="ECO:0007669"/>
    <property type="project" value="UniProtKB-KW"/>
</dbReference>
<keyword evidence="6" id="KW-0158">Chromosome</keyword>
<keyword evidence="7" id="KW-0690">Ribosome biogenesis</keyword>
<evidence type="ECO:0000256" key="9">
    <source>
        <dbReference type="ARBA" id="ARBA00022553"/>
    </source>
</evidence>
<dbReference type="AlphaFoldDB" id="A0A484AZZ6"/>
<dbReference type="PANTHER" id="PTHR13557:SF1">
    <property type="entry name" value="COILED-COIL DOMAIN-CONTAINING PROTEIN 86"/>
    <property type="match status" value="1"/>
</dbReference>
<feature type="compositionally biased region" description="Basic residues" evidence="14">
    <location>
        <begin position="77"/>
        <end position="87"/>
    </location>
</feature>
<dbReference type="KEGG" id="dnv:108656634"/>
<gene>
    <name evidence="15" type="ORF">AWZ03_011610</name>
</gene>
<comment type="subcellular location">
    <subcellularLocation>
        <location evidence="2">Chromosome</location>
    </subcellularLocation>
    <subcellularLocation>
        <location evidence="3">Nucleus</location>
        <location evidence="3">Nucleolus</location>
    </subcellularLocation>
</comment>
<organism evidence="15 16">
    <name type="scientific">Drosophila navojoa</name>
    <name type="common">Fruit fly</name>
    <dbReference type="NCBI Taxonomy" id="7232"/>
    <lineage>
        <taxon>Eukaryota</taxon>
        <taxon>Metazoa</taxon>
        <taxon>Ecdysozoa</taxon>
        <taxon>Arthropoda</taxon>
        <taxon>Hexapoda</taxon>
        <taxon>Insecta</taxon>
        <taxon>Pterygota</taxon>
        <taxon>Neoptera</taxon>
        <taxon>Endopterygota</taxon>
        <taxon>Diptera</taxon>
        <taxon>Brachycera</taxon>
        <taxon>Muscomorpha</taxon>
        <taxon>Ephydroidea</taxon>
        <taxon>Drosophilidae</taxon>
        <taxon>Drosophila</taxon>
    </lineage>
</organism>
<dbReference type="PANTHER" id="PTHR13557">
    <property type="entry name" value="COILED-COIL DOMAIN-CONTAINING PROTEIN 86"/>
    <property type="match status" value="1"/>
</dbReference>
<evidence type="ECO:0000256" key="14">
    <source>
        <dbReference type="SAM" id="MobiDB-lite"/>
    </source>
</evidence>
<proteinExistence type="inferred from homology"/>
<accession>A0A484AZZ6</accession>
<evidence type="ECO:0000256" key="11">
    <source>
        <dbReference type="ARBA" id="ARBA00023054"/>
    </source>
</evidence>
<keyword evidence="11" id="KW-0175">Coiled coil</keyword>
<evidence type="ECO:0000256" key="1">
    <source>
        <dbReference type="ARBA" id="ARBA00004090"/>
    </source>
</evidence>
<evidence type="ECO:0000256" key="2">
    <source>
        <dbReference type="ARBA" id="ARBA00004286"/>
    </source>
</evidence>
<keyword evidence="8" id="KW-0698">rRNA processing</keyword>
<keyword evidence="12" id="KW-0539">Nucleus</keyword>
<evidence type="ECO:0000256" key="6">
    <source>
        <dbReference type="ARBA" id="ARBA00022454"/>
    </source>
</evidence>
<feature type="compositionally biased region" description="Basic and acidic residues" evidence="14">
    <location>
        <begin position="64"/>
        <end position="76"/>
    </location>
</feature>
<protein>
    <recommendedName>
        <fullName evidence="5">Coiled-coil domain-containing protein 86</fullName>
    </recommendedName>
</protein>
<evidence type="ECO:0000313" key="15">
    <source>
        <dbReference type="EMBL" id="TDG41964.1"/>
    </source>
</evidence>
<keyword evidence="10" id="KW-0164">Citrullination</keyword>
<comment type="function">
    <text evidence="1">Involved in nucleolar integrity and required for processing of the pre-rRNA for the 60S ribosome subunit.</text>
</comment>
<evidence type="ECO:0000256" key="7">
    <source>
        <dbReference type="ARBA" id="ARBA00022517"/>
    </source>
</evidence>
<evidence type="ECO:0000256" key="10">
    <source>
        <dbReference type="ARBA" id="ARBA00022934"/>
    </source>
</evidence>
<dbReference type="GO" id="GO:0005730">
    <property type="term" value="C:nucleolus"/>
    <property type="evidence" value="ECO:0007669"/>
    <property type="project" value="UniProtKB-SubCell"/>
</dbReference>
<evidence type="ECO:0000256" key="13">
    <source>
        <dbReference type="ARBA" id="ARBA00093307"/>
    </source>
</evidence>
<comment type="caution">
    <text evidence="15">The sequence shown here is derived from an EMBL/GenBank/DDBJ whole genome shotgun (WGS) entry which is preliminary data.</text>
</comment>
<feature type="compositionally biased region" description="Low complexity" evidence="14">
    <location>
        <begin position="14"/>
        <end position="23"/>
    </location>
</feature>
<dbReference type="OrthoDB" id="277961at2759"/>
<feature type="compositionally biased region" description="Basic and acidic residues" evidence="14">
    <location>
        <begin position="26"/>
        <end position="36"/>
    </location>
</feature>
<evidence type="ECO:0000256" key="12">
    <source>
        <dbReference type="ARBA" id="ARBA00023242"/>
    </source>
</evidence>
<dbReference type="Proteomes" id="UP000295192">
    <property type="component" value="Unassembled WGS sequence"/>
</dbReference>
<comment type="similarity">
    <text evidence="4">Belongs to the CGR1 family.</text>
</comment>
<evidence type="ECO:0000313" key="16">
    <source>
        <dbReference type="Proteomes" id="UP000295192"/>
    </source>
</evidence>
<dbReference type="GO" id="GO:0005694">
    <property type="term" value="C:chromosome"/>
    <property type="evidence" value="ECO:0007669"/>
    <property type="project" value="UniProtKB-SubCell"/>
</dbReference>
<evidence type="ECO:0000256" key="4">
    <source>
        <dbReference type="ARBA" id="ARBA00007869"/>
    </source>
</evidence>
<reference evidence="15 16" key="1">
    <citation type="journal article" date="2019" name="J. Hered.">
        <title>An Improved Genome Assembly for Drosophila navojoa, the Basal Species in the mojavensis Cluster.</title>
        <authorList>
            <person name="Vanderlinde T."/>
            <person name="Dupim E.G."/>
            <person name="Nazario-Yepiz N.O."/>
            <person name="Carvalho A.B."/>
        </authorList>
    </citation>
    <scope>NUCLEOTIDE SEQUENCE [LARGE SCALE GENOMIC DNA]</scope>
    <source>
        <strain evidence="15">Navoj_Jal97</strain>
        <tissue evidence="15">Whole organism</tissue>
    </source>
</reference>
<keyword evidence="9" id="KW-0597">Phosphoprotein</keyword>
<dbReference type="InterPro" id="IPR005579">
    <property type="entry name" value="Cgr1-like"/>
</dbReference>
<dbReference type="Pfam" id="PF03879">
    <property type="entry name" value="Cgr1"/>
    <property type="match status" value="1"/>
</dbReference>
<evidence type="ECO:0000256" key="5">
    <source>
        <dbReference type="ARBA" id="ARBA00016738"/>
    </source>
</evidence>
<dbReference type="EMBL" id="LSRL02000281">
    <property type="protein sequence ID" value="TDG41964.1"/>
    <property type="molecule type" value="Genomic_DNA"/>
</dbReference>
<comment type="function">
    <text evidence="13">Required for proper chromosome segregation during mitosis and error-free mitotic progression.</text>
</comment>
<dbReference type="STRING" id="7232.A0A484AZZ6"/>
<feature type="region of interest" description="Disordered" evidence="14">
    <location>
        <begin position="1"/>
        <end position="117"/>
    </location>
</feature>
<sequence>MVRVYTTAVDDSDSPSSNTSSPTVKPRAESKFKAEPTPESSAVDDPDLPDSNASSLEIQPEAEPIAKPEPEPESKAKPKPKPKSKKVVKPESKIPRGQPKSNRPWKTPKQKFSSIKKTVNRLSFEKKVALRNEMRYIKEKSKEIKDQRKEAAVQRHQRRVENAERRLANERRSEVVQVIKNPAKLKRMKKKQMRMIEKRDLSQVKVV</sequence>
<name>A0A484AZZ6_DRONA</name>
<keyword evidence="16" id="KW-1185">Reference proteome</keyword>
<evidence type="ECO:0000256" key="8">
    <source>
        <dbReference type="ARBA" id="ARBA00022552"/>
    </source>
</evidence>
<evidence type="ECO:0000256" key="3">
    <source>
        <dbReference type="ARBA" id="ARBA00004604"/>
    </source>
</evidence>
<dbReference type="InterPro" id="IPR026570">
    <property type="entry name" value="CCDC86"/>
</dbReference>
<feature type="region of interest" description="Disordered" evidence="14">
    <location>
        <begin position="141"/>
        <end position="160"/>
    </location>
</feature>